<dbReference type="EMBL" id="JAKWFO010000013">
    <property type="protein sequence ID" value="KAI9632947.1"/>
    <property type="molecule type" value="Genomic_DNA"/>
</dbReference>
<dbReference type="GeneID" id="77730258"/>
<dbReference type="InterPro" id="IPR020845">
    <property type="entry name" value="AMP-binding_CS"/>
</dbReference>
<dbReference type="InterPro" id="IPR000873">
    <property type="entry name" value="AMP-dep_synth/lig_dom"/>
</dbReference>
<evidence type="ECO:0000313" key="7">
    <source>
        <dbReference type="Proteomes" id="UP001164286"/>
    </source>
</evidence>
<dbReference type="PROSITE" id="PS00455">
    <property type="entry name" value="AMP_BINDING"/>
    <property type="match status" value="1"/>
</dbReference>
<dbReference type="GO" id="GO:0006631">
    <property type="term" value="P:fatty acid metabolic process"/>
    <property type="evidence" value="ECO:0007669"/>
    <property type="project" value="TreeGrafter"/>
</dbReference>
<evidence type="ECO:0000256" key="3">
    <source>
        <dbReference type="SAM" id="Phobius"/>
    </source>
</evidence>
<evidence type="ECO:0000259" key="5">
    <source>
        <dbReference type="Pfam" id="PF13193"/>
    </source>
</evidence>
<protein>
    <submittedName>
        <fullName evidence="6">Uncharacterized protein</fullName>
    </submittedName>
</protein>
<keyword evidence="2" id="KW-0436">Ligase</keyword>
<dbReference type="Pfam" id="PF13193">
    <property type="entry name" value="AMP-binding_C"/>
    <property type="match status" value="1"/>
</dbReference>
<dbReference type="PANTHER" id="PTHR43201">
    <property type="entry name" value="ACYL-COA SYNTHETASE"/>
    <property type="match status" value="1"/>
</dbReference>
<name>A0AA38H2W3_9TREE</name>
<comment type="caution">
    <text evidence="6">The sequence shown here is derived from an EMBL/GenBank/DDBJ whole genome shotgun (WGS) entry which is preliminary data.</text>
</comment>
<evidence type="ECO:0000259" key="4">
    <source>
        <dbReference type="Pfam" id="PF00501"/>
    </source>
</evidence>
<dbReference type="Proteomes" id="UP001164286">
    <property type="component" value="Unassembled WGS sequence"/>
</dbReference>
<feature type="domain" description="AMP-dependent synthetase/ligase" evidence="4">
    <location>
        <begin position="52"/>
        <end position="428"/>
    </location>
</feature>
<dbReference type="InterPro" id="IPR045851">
    <property type="entry name" value="AMP-bd_C_sf"/>
</dbReference>
<keyword evidence="3" id="KW-0472">Membrane</keyword>
<keyword evidence="7" id="KW-1185">Reference proteome</keyword>
<dbReference type="Pfam" id="PF00501">
    <property type="entry name" value="AMP-binding"/>
    <property type="match status" value="1"/>
</dbReference>
<dbReference type="InterPro" id="IPR042099">
    <property type="entry name" value="ANL_N_sf"/>
</dbReference>
<dbReference type="Gene3D" id="3.30.300.30">
    <property type="match status" value="1"/>
</dbReference>
<dbReference type="InterPro" id="IPR025110">
    <property type="entry name" value="AMP-bd_C"/>
</dbReference>
<sequence length="583" mass="63222">MGKKPSIDQCDHILTSRGEILEIEERKIDGRQYRVWKHAPKTFRSFFLASMVKYADRTFISSPSSSGTSRESVTFKQVHERAERLAGWMKEQGLGMGSRVAIGGSNSAGWVVAFMAVHLIGGIAVCLNAMLPQDLMLHCLKTTTPHLVLVDPERAEALKPILSMLKELGVGPVVDFTTDLQCGPASLEDVRSGKGLEALDPESDGLIFFSSGTSGPPKAVLSTQRMALTNLWSGMVAPARAALRADLIPPPLPSTSDPQRTVLLAIPLFHVTGCLSWLMRAVFAGSKMVMMRRWDVKEAVALIEGEGVTVIGGVPAVVASILQSPDLLKDRSFDTVFYGGAPPSKQLAAEVKERWPKAGLVQGYGMTETNAYVCSIAGGDYVLKPDSTGPVVPVTDVKIVDPATRKELPDGKIGLLLVRGPQVMKRYYGNEKATAEAIDADGWLDTGDVAEVDYEGFVYIRDRQKDIIIRGGENITSSEVENALYADKRVSEAVAIGIPDKILGELVGAIVALRPGQKGTEADILEGVKGRLPRFAVPSLLLIHDGPLPKNVNGKVVKRDMRPMLVDEWAKRQPKQEQLKAKL</sequence>
<accession>A0AA38H2W3</accession>
<dbReference type="Gene3D" id="3.40.50.12780">
    <property type="entry name" value="N-terminal domain of ligase-like"/>
    <property type="match status" value="1"/>
</dbReference>
<evidence type="ECO:0000256" key="1">
    <source>
        <dbReference type="ARBA" id="ARBA00006432"/>
    </source>
</evidence>
<feature type="transmembrane region" description="Helical" evidence="3">
    <location>
        <begin position="108"/>
        <end position="131"/>
    </location>
</feature>
<dbReference type="GO" id="GO:0031956">
    <property type="term" value="F:medium-chain fatty acid-CoA ligase activity"/>
    <property type="evidence" value="ECO:0007669"/>
    <property type="project" value="TreeGrafter"/>
</dbReference>
<dbReference type="PANTHER" id="PTHR43201:SF5">
    <property type="entry name" value="MEDIUM-CHAIN ACYL-COA LIGASE ACSF2, MITOCHONDRIAL"/>
    <property type="match status" value="1"/>
</dbReference>
<feature type="domain" description="AMP-binding enzyme C-terminal" evidence="5">
    <location>
        <begin position="479"/>
        <end position="555"/>
    </location>
</feature>
<evidence type="ECO:0000256" key="2">
    <source>
        <dbReference type="ARBA" id="ARBA00022598"/>
    </source>
</evidence>
<keyword evidence="3" id="KW-0812">Transmembrane</keyword>
<reference evidence="6" key="1">
    <citation type="journal article" date="2022" name="G3 (Bethesda)">
        <title>High quality genome of the basidiomycete yeast Dioszegia hungarica PDD-24b-2 isolated from cloud water.</title>
        <authorList>
            <person name="Jarrige D."/>
            <person name="Haridas S."/>
            <person name="Bleykasten-Grosshans C."/>
            <person name="Joly M."/>
            <person name="Nadalig T."/>
            <person name="Sancelme M."/>
            <person name="Vuilleumier S."/>
            <person name="Grigoriev I.V."/>
            <person name="Amato P."/>
            <person name="Bringel F."/>
        </authorList>
    </citation>
    <scope>NUCLEOTIDE SEQUENCE</scope>
    <source>
        <strain evidence="6">PDD-24b-2</strain>
    </source>
</reference>
<keyword evidence="3" id="KW-1133">Transmembrane helix</keyword>
<dbReference type="RefSeq" id="XP_052942724.1">
    <property type="nucleotide sequence ID" value="XM_053091053.1"/>
</dbReference>
<evidence type="ECO:0000313" key="6">
    <source>
        <dbReference type="EMBL" id="KAI9632947.1"/>
    </source>
</evidence>
<proteinExistence type="inferred from homology"/>
<gene>
    <name evidence="6" type="ORF">MKK02DRAFT_40323</name>
</gene>
<dbReference type="AlphaFoldDB" id="A0AA38H2W3"/>
<organism evidence="6 7">
    <name type="scientific">Dioszegia hungarica</name>
    <dbReference type="NCBI Taxonomy" id="4972"/>
    <lineage>
        <taxon>Eukaryota</taxon>
        <taxon>Fungi</taxon>
        <taxon>Dikarya</taxon>
        <taxon>Basidiomycota</taxon>
        <taxon>Agaricomycotina</taxon>
        <taxon>Tremellomycetes</taxon>
        <taxon>Tremellales</taxon>
        <taxon>Bulleribasidiaceae</taxon>
        <taxon>Dioszegia</taxon>
    </lineage>
</organism>
<comment type="similarity">
    <text evidence="1">Belongs to the ATP-dependent AMP-binding enzyme family.</text>
</comment>
<dbReference type="SUPFAM" id="SSF56801">
    <property type="entry name" value="Acetyl-CoA synthetase-like"/>
    <property type="match status" value="1"/>
</dbReference>